<evidence type="ECO:0000256" key="7">
    <source>
        <dbReference type="ARBA" id="ARBA00023136"/>
    </source>
</evidence>
<keyword evidence="6 8" id="KW-1133">Transmembrane helix</keyword>
<evidence type="ECO:0000259" key="9">
    <source>
        <dbReference type="Pfam" id="PF13231"/>
    </source>
</evidence>
<evidence type="ECO:0000313" key="10">
    <source>
        <dbReference type="EMBL" id="GIM45593.1"/>
    </source>
</evidence>
<evidence type="ECO:0000313" key="11">
    <source>
        <dbReference type="Proteomes" id="UP001057291"/>
    </source>
</evidence>
<evidence type="ECO:0000256" key="1">
    <source>
        <dbReference type="ARBA" id="ARBA00004651"/>
    </source>
</evidence>
<dbReference type="AlphaFoldDB" id="A0AAV4LCV6"/>
<feature type="domain" description="Glycosyltransferase RgtA/B/C/D-like" evidence="9">
    <location>
        <begin position="70"/>
        <end position="226"/>
    </location>
</feature>
<name>A0AAV4LCV6_9BACL</name>
<dbReference type="Pfam" id="PF13231">
    <property type="entry name" value="PMT_2"/>
    <property type="match status" value="1"/>
</dbReference>
<dbReference type="GO" id="GO:0009103">
    <property type="term" value="P:lipopolysaccharide biosynthetic process"/>
    <property type="evidence" value="ECO:0007669"/>
    <property type="project" value="UniProtKB-ARBA"/>
</dbReference>
<feature type="transmembrane region" description="Helical" evidence="8">
    <location>
        <begin position="66"/>
        <end position="84"/>
    </location>
</feature>
<keyword evidence="11" id="KW-1185">Reference proteome</keyword>
<evidence type="ECO:0000256" key="8">
    <source>
        <dbReference type="SAM" id="Phobius"/>
    </source>
</evidence>
<evidence type="ECO:0000256" key="3">
    <source>
        <dbReference type="ARBA" id="ARBA00022676"/>
    </source>
</evidence>
<dbReference type="EMBL" id="BOQE01000001">
    <property type="protein sequence ID" value="GIM45593.1"/>
    <property type="molecule type" value="Genomic_DNA"/>
</dbReference>
<comment type="subcellular location">
    <subcellularLocation>
        <location evidence="1">Cell membrane</location>
        <topology evidence="1">Multi-pass membrane protein</topology>
    </subcellularLocation>
</comment>
<feature type="transmembrane region" description="Helical" evidence="8">
    <location>
        <begin position="370"/>
        <end position="387"/>
    </location>
</feature>
<keyword evidence="3" id="KW-0328">Glycosyltransferase</keyword>
<evidence type="ECO:0000256" key="4">
    <source>
        <dbReference type="ARBA" id="ARBA00022679"/>
    </source>
</evidence>
<sequence>MAKTRLLRGEWFLVSLILLAALLLRFYFLVKVQQPPLFGDAKNYDAMVRRLLTTGVYSYWGGGPDAYVTPGYPLFLAMIYKLFWAGAGSPLMKVRGIQALLSVGTILLSYLIVRRLHGVTAAMLTALVSAFYVSMVWSPAAILTETLFVFLFMLYVYLFLLGMQKESVGWTFLSGGVFALSVLVRPASAPLLILPLFYHFFIQRCRNILWLLTATGLGFVLVMIPWWIRNLESLGHLVLLATQSGNPLLAGTDPYFREGDALFKNLQGVDQSALAWKRIREGFTQETWLFIKWFTVGKWWYMFRGPWYDIPHAGFLDSLIPMHLPIVVIGWLSVVLAWVWRELRLFAFILIGMTGIQLMFLPLTRYAFPMMPFLIMGGAIVLARLLTRQEGNV</sequence>
<evidence type="ECO:0000256" key="5">
    <source>
        <dbReference type="ARBA" id="ARBA00022692"/>
    </source>
</evidence>
<reference evidence="10" key="1">
    <citation type="journal article" date="2023" name="Int. J. Syst. Evol. Microbiol.">
        <title>Collibacillus ludicampi gen. nov., sp. nov., a new soil bacterium of the family Alicyclobacillaceae.</title>
        <authorList>
            <person name="Jojima T."/>
            <person name="Ioku Y."/>
            <person name="Fukuta Y."/>
            <person name="Shirasaka N."/>
            <person name="Matsumura Y."/>
            <person name="Mori M."/>
        </authorList>
    </citation>
    <scope>NUCLEOTIDE SEQUENCE</scope>
    <source>
        <strain evidence="10">TP075</strain>
    </source>
</reference>
<dbReference type="GO" id="GO:0016763">
    <property type="term" value="F:pentosyltransferase activity"/>
    <property type="evidence" value="ECO:0007669"/>
    <property type="project" value="TreeGrafter"/>
</dbReference>
<feature type="transmembrane region" description="Helical" evidence="8">
    <location>
        <begin position="96"/>
        <end position="113"/>
    </location>
</feature>
<accession>A0AAV4LCV6</accession>
<feature type="transmembrane region" description="Helical" evidence="8">
    <location>
        <begin position="147"/>
        <end position="164"/>
    </location>
</feature>
<dbReference type="PANTHER" id="PTHR33908">
    <property type="entry name" value="MANNOSYLTRANSFERASE YKCB-RELATED"/>
    <property type="match status" value="1"/>
</dbReference>
<organism evidence="10 11">
    <name type="scientific">Collibacillus ludicampi</name>
    <dbReference type="NCBI Taxonomy" id="2771369"/>
    <lineage>
        <taxon>Bacteria</taxon>
        <taxon>Bacillati</taxon>
        <taxon>Bacillota</taxon>
        <taxon>Bacilli</taxon>
        <taxon>Bacillales</taxon>
        <taxon>Alicyclobacillaceae</taxon>
        <taxon>Collibacillus</taxon>
    </lineage>
</organism>
<dbReference type="InterPro" id="IPR050297">
    <property type="entry name" value="LipidA_mod_glycosyltrf_83"/>
</dbReference>
<feature type="transmembrane region" description="Helical" evidence="8">
    <location>
        <begin position="12"/>
        <end position="30"/>
    </location>
</feature>
<feature type="transmembrane region" description="Helical" evidence="8">
    <location>
        <begin position="119"/>
        <end position="140"/>
    </location>
</feature>
<proteinExistence type="predicted"/>
<keyword evidence="7 8" id="KW-0472">Membrane</keyword>
<keyword evidence="5 8" id="KW-0812">Transmembrane</keyword>
<feature type="transmembrane region" description="Helical" evidence="8">
    <location>
        <begin position="208"/>
        <end position="228"/>
    </location>
</feature>
<evidence type="ECO:0000256" key="2">
    <source>
        <dbReference type="ARBA" id="ARBA00022475"/>
    </source>
</evidence>
<dbReference type="PANTHER" id="PTHR33908:SF11">
    <property type="entry name" value="MEMBRANE PROTEIN"/>
    <property type="match status" value="1"/>
</dbReference>
<comment type="caution">
    <text evidence="10">The sequence shown here is derived from an EMBL/GenBank/DDBJ whole genome shotgun (WGS) entry which is preliminary data.</text>
</comment>
<gene>
    <name evidence="10" type="ORF">DNHGIG_11420</name>
</gene>
<feature type="transmembrane region" description="Helical" evidence="8">
    <location>
        <begin position="322"/>
        <end position="340"/>
    </location>
</feature>
<protein>
    <recommendedName>
        <fullName evidence="9">Glycosyltransferase RgtA/B/C/D-like domain-containing protein</fullName>
    </recommendedName>
</protein>
<keyword evidence="2" id="KW-1003">Cell membrane</keyword>
<feature type="transmembrane region" description="Helical" evidence="8">
    <location>
        <begin position="176"/>
        <end position="201"/>
    </location>
</feature>
<dbReference type="InterPro" id="IPR038731">
    <property type="entry name" value="RgtA/B/C-like"/>
</dbReference>
<feature type="transmembrane region" description="Helical" evidence="8">
    <location>
        <begin position="345"/>
        <end position="364"/>
    </location>
</feature>
<dbReference type="Proteomes" id="UP001057291">
    <property type="component" value="Unassembled WGS sequence"/>
</dbReference>
<dbReference type="RefSeq" id="WP_282198780.1">
    <property type="nucleotide sequence ID" value="NZ_BOQE01000001.1"/>
</dbReference>
<evidence type="ECO:0000256" key="6">
    <source>
        <dbReference type="ARBA" id="ARBA00022989"/>
    </source>
</evidence>
<keyword evidence="4" id="KW-0808">Transferase</keyword>
<dbReference type="GO" id="GO:0005886">
    <property type="term" value="C:plasma membrane"/>
    <property type="evidence" value="ECO:0007669"/>
    <property type="project" value="UniProtKB-SubCell"/>
</dbReference>